<feature type="region of interest" description="Disordered" evidence="1">
    <location>
        <begin position="1"/>
        <end position="63"/>
    </location>
</feature>
<organism evidence="2 3">
    <name type="scientific">Canis lupus familiaris</name>
    <name type="common">Dog</name>
    <name type="synonym">Canis familiaris</name>
    <dbReference type="NCBI Taxonomy" id="9615"/>
    <lineage>
        <taxon>Eukaryota</taxon>
        <taxon>Metazoa</taxon>
        <taxon>Chordata</taxon>
        <taxon>Craniata</taxon>
        <taxon>Vertebrata</taxon>
        <taxon>Euteleostomi</taxon>
        <taxon>Mammalia</taxon>
        <taxon>Eutheria</taxon>
        <taxon>Laurasiatheria</taxon>
        <taxon>Carnivora</taxon>
        <taxon>Caniformia</taxon>
        <taxon>Canidae</taxon>
        <taxon>Canis</taxon>
    </lineage>
</organism>
<dbReference type="AlphaFoldDB" id="A0A8I3MYL8"/>
<proteinExistence type="predicted"/>
<evidence type="ECO:0000313" key="3">
    <source>
        <dbReference type="Proteomes" id="UP000805418"/>
    </source>
</evidence>
<evidence type="ECO:0000256" key="1">
    <source>
        <dbReference type="SAM" id="MobiDB-lite"/>
    </source>
</evidence>
<reference evidence="2" key="1">
    <citation type="submission" date="2020-03" db="EMBL/GenBank/DDBJ databases">
        <title>Long-read based genome assembly of a Labrador retriever dog.</title>
        <authorList>
            <person name="Eory L."/>
            <person name="Zhang W."/>
            <person name="Schoenebeck J."/>
        </authorList>
    </citation>
    <scope>NUCLEOTIDE SEQUENCE [LARGE SCALE GENOMIC DNA]</scope>
    <source>
        <strain evidence="2">Labrador retriever</strain>
    </source>
</reference>
<sequence>MDHNFFKRKRKSEVKYAEACSSSTAGPGNVNSDNIEKNIDSNLQTSTSFEPHFKKKKKRNLKH</sequence>
<dbReference type="Proteomes" id="UP000805418">
    <property type="component" value="Chromosome 3"/>
</dbReference>
<reference evidence="2" key="2">
    <citation type="submission" date="2025-08" db="UniProtKB">
        <authorList>
            <consortium name="Ensembl"/>
        </authorList>
    </citation>
    <scope>IDENTIFICATION</scope>
    <source>
        <strain evidence="2">Boxer</strain>
    </source>
</reference>
<dbReference type="Ensembl" id="ENSCAFT00845002296.1">
    <property type="protein sequence ID" value="ENSCAFP00845001820.1"/>
    <property type="gene ID" value="ENSCAFG00845001332.1"/>
</dbReference>
<feature type="compositionally biased region" description="Polar residues" evidence="1">
    <location>
        <begin position="40"/>
        <end position="49"/>
    </location>
</feature>
<dbReference type="GeneTree" id="ENSGT00940000164387"/>
<gene>
    <name evidence="2" type="primary">FAM200B</name>
</gene>
<keyword evidence="3" id="KW-1185">Reference proteome</keyword>
<dbReference type="OrthoDB" id="1101576at2759"/>
<feature type="compositionally biased region" description="Basic residues" evidence="1">
    <location>
        <begin position="53"/>
        <end position="63"/>
    </location>
</feature>
<feature type="compositionally biased region" description="Basic residues" evidence="1">
    <location>
        <begin position="1"/>
        <end position="12"/>
    </location>
</feature>
<evidence type="ECO:0000313" key="2">
    <source>
        <dbReference type="Ensembl" id="ENSCAFP00845001820.1"/>
    </source>
</evidence>
<accession>A0A8I3MYL8</accession>
<feature type="compositionally biased region" description="Polar residues" evidence="1">
    <location>
        <begin position="20"/>
        <end position="33"/>
    </location>
</feature>
<reference evidence="2" key="3">
    <citation type="submission" date="2025-09" db="UniProtKB">
        <authorList>
            <consortium name="Ensembl"/>
        </authorList>
    </citation>
    <scope>IDENTIFICATION</scope>
    <source>
        <strain evidence="2">Boxer</strain>
    </source>
</reference>
<protein>
    <submittedName>
        <fullName evidence="2">Bone marrow stromal cell antigen 1</fullName>
    </submittedName>
</protein>
<name>A0A8I3MYL8_CANLF</name>